<sequence length="174" mass="18655">MTPGSIVGIVAIAVVLLLLPAVALYVMLSRRRKRLRQEEDGYRSDPAFRPTPFYAQAPSADATSGATPGSSTGNSPWSHQSGSSVAPPPEAKVASEKVDGQFDARHMRERSGATDAAGPSNVVLPSDMVDRIVQQLARRIDRRPASSRTRPPSERSMPPSYSSPLHSSLGHGRQ</sequence>
<feature type="transmembrane region" description="Helical" evidence="2">
    <location>
        <begin position="6"/>
        <end position="28"/>
    </location>
</feature>
<dbReference type="GeneID" id="18916333"/>
<feature type="compositionally biased region" description="Low complexity" evidence="1">
    <location>
        <begin position="146"/>
        <end position="168"/>
    </location>
</feature>
<dbReference type="KEGG" id="pco:PHACADRAFT_255555"/>
<keyword evidence="2" id="KW-1133">Transmembrane helix</keyword>
<dbReference type="AlphaFoldDB" id="K5W7J2"/>
<organism evidence="3 4">
    <name type="scientific">Phanerochaete carnosa (strain HHB-10118-sp)</name>
    <name type="common">White-rot fungus</name>
    <name type="synonym">Peniophora carnosa</name>
    <dbReference type="NCBI Taxonomy" id="650164"/>
    <lineage>
        <taxon>Eukaryota</taxon>
        <taxon>Fungi</taxon>
        <taxon>Dikarya</taxon>
        <taxon>Basidiomycota</taxon>
        <taxon>Agaricomycotina</taxon>
        <taxon>Agaricomycetes</taxon>
        <taxon>Polyporales</taxon>
        <taxon>Phanerochaetaceae</taxon>
        <taxon>Phanerochaete</taxon>
    </lineage>
</organism>
<name>K5W7J2_PHACS</name>
<evidence type="ECO:0000313" key="3">
    <source>
        <dbReference type="EMBL" id="EKM55140.1"/>
    </source>
</evidence>
<keyword evidence="4" id="KW-1185">Reference proteome</keyword>
<dbReference type="HOGENOM" id="CLU_1540605_0_0_1"/>
<keyword evidence="2" id="KW-0472">Membrane</keyword>
<evidence type="ECO:0000256" key="2">
    <source>
        <dbReference type="SAM" id="Phobius"/>
    </source>
</evidence>
<feature type="region of interest" description="Disordered" evidence="1">
    <location>
        <begin position="35"/>
        <end position="174"/>
    </location>
</feature>
<accession>K5W7J2</accession>
<evidence type="ECO:0000256" key="1">
    <source>
        <dbReference type="SAM" id="MobiDB-lite"/>
    </source>
</evidence>
<proteinExistence type="predicted"/>
<keyword evidence="2" id="KW-0812">Transmembrane</keyword>
<gene>
    <name evidence="3" type="ORF">PHACADRAFT_255555</name>
</gene>
<dbReference type="InParanoid" id="K5W7J2"/>
<dbReference type="EMBL" id="JH930472">
    <property type="protein sequence ID" value="EKM55140.1"/>
    <property type="molecule type" value="Genomic_DNA"/>
</dbReference>
<reference evidence="3 4" key="1">
    <citation type="journal article" date="2012" name="BMC Genomics">
        <title>Comparative genomics of the white-rot fungi, Phanerochaete carnosa and P. chrysosporium, to elucidate the genetic basis of the distinct wood types they colonize.</title>
        <authorList>
            <person name="Suzuki H."/>
            <person name="MacDonald J."/>
            <person name="Syed K."/>
            <person name="Salamov A."/>
            <person name="Hori C."/>
            <person name="Aerts A."/>
            <person name="Henrissat B."/>
            <person name="Wiebenga A."/>
            <person name="vanKuyk P.A."/>
            <person name="Barry K."/>
            <person name="Lindquist E."/>
            <person name="LaButti K."/>
            <person name="Lapidus A."/>
            <person name="Lucas S."/>
            <person name="Coutinho P."/>
            <person name="Gong Y."/>
            <person name="Samejima M."/>
            <person name="Mahadevan R."/>
            <person name="Abou-Zaid M."/>
            <person name="de Vries R.P."/>
            <person name="Igarashi K."/>
            <person name="Yadav J.S."/>
            <person name="Grigoriev I.V."/>
            <person name="Master E.R."/>
        </authorList>
    </citation>
    <scope>NUCLEOTIDE SEQUENCE [LARGE SCALE GENOMIC DNA]</scope>
    <source>
        <strain evidence="3 4">HHB-10118-sp</strain>
    </source>
</reference>
<protein>
    <submittedName>
        <fullName evidence="3">Uncharacterized protein</fullName>
    </submittedName>
</protein>
<dbReference type="RefSeq" id="XP_007395482.1">
    <property type="nucleotide sequence ID" value="XM_007395420.1"/>
</dbReference>
<dbReference type="Proteomes" id="UP000008370">
    <property type="component" value="Unassembled WGS sequence"/>
</dbReference>
<evidence type="ECO:0000313" key="4">
    <source>
        <dbReference type="Proteomes" id="UP000008370"/>
    </source>
</evidence>
<feature type="compositionally biased region" description="Basic and acidic residues" evidence="1">
    <location>
        <begin position="93"/>
        <end position="112"/>
    </location>
</feature>
<feature type="compositionally biased region" description="Polar residues" evidence="1">
    <location>
        <begin position="61"/>
        <end position="84"/>
    </location>
</feature>